<name>A0A1S8S8U9_CLOBE</name>
<evidence type="ECO:0000256" key="2">
    <source>
        <dbReference type="ARBA" id="ARBA00004370"/>
    </source>
</evidence>
<evidence type="ECO:0000256" key="6">
    <source>
        <dbReference type="ARBA" id="ARBA00022777"/>
    </source>
</evidence>
<keyword evidence="9" id="KW-1133">Transmembrane helix</keyword>
<dbReference type="Gene3D" id="1.10.287.130">
    <property type="match status" value="1"/>
</dbReference>
<keyword evidence="5 11" id="KW-0808">Transferase</keyword>
<dbReference type="GO" id="GO:0005886">
    <property type="term" value="C:plasma membrane"/>
    <property type="evidence" value="ECO:0007669"/>
    <property type="project" value="TreeGrafter"/>
</dbReference>
<dbReference type="EC" id="2.7.13.3" evidence="3"/>
<evidence type="ECO:0000256" key="5">
    <source>
        <dbReference type="ARBA" id="ARBA00022679"/>
    </source>
</evidence>
<reference evidence="11 12" key="1">
    <citation type="submission" date="2016-05" db="EMBL/GenBank/DDBJ databases">
        <title>Microbial solvent formation.</title>
        <authorList>
            <person name="Poehlein A."/>
            <person name="Montoya Solano J.D."/>
            <person name="Flitsch S."/>
            <person name="Krabben P."/>
            <person name="Duerre P."/>
            <person name="Daniel R."/>
        </authorList>
    </citation>
    <scope>NUCLEOTIDE SEQUENCE [LARGE SCALE GENOMIC DNA]</scope>
    <source>
        <strain evidence="11 12">DSM 53</strain>
    </source>
</reference>
<keyword evidence="6" id="KW-0418">Kinase</keyword>
<evidence type="ECO:0000256" key="8">
    <source>
        <dbReference type="SAM" id="Coils"/>
    </source>
</evidence>
<dbReference type="Pfam" id="PF00512">
    <property type="entry name" value="HisKA"/>
    <property type="match status" value="1"/>
</dbReference>
<dbReference type="GO" id="GO:0016036">
    <property type="term" value="P:cellular response to phosphate starvation"/>
    <property type="evidence" value="ECO:0007669"/>
    <property type="project" value="TreeGrafter"/>
</dbReference>
<dbReference type="SUPFAM" id="SSF55874">
    <property type="entry name" value="ATPase domain of HSP90 chaperone/DNA topoisomerase II/histidine kinase"/>
    <property type="match status" value="1"/>
</dbReference>
<dbReference type="AlphaFoldDB" id="A0A1S8S8U9"/>
<dbReference type="PANTHER" id="PTHR45453:SF1">
    <property type="entry name" value="PHOSPHATE REGULON SENSOR PROTEIN PHOR"/>
    <property type="match status" value="1"/>
</dbReference>
<feature type="domain" description="Histidine kinase" evidence="10">
    <location>
        <begin position="136"/>
        <end position="355"/>
    </location>
</feature>
<dbReference type="InterPro" id="IPR036890">
    <property type="entry name" value="HATPase_C_sf"/>
</dbReference>
<dbReference type="CDD" id="cd00082">
    <property type="entry name" value="HisKA"/>
    <property type="match status" value="1"/>
</dbReference>
<comment type="subcellular location">
    <subcellularLocation>
        <location evidence="2">Membrane</location>
    </subcellularLocation>
</comment>
<evidence type="ECO:0000313" key="12">
    <source>
        <dbReference type="Proteomes" id="UP000190973"/>
    </source>
</evidence>
<dbReference type="PROSITE" id="PS50109">
    <property type="entry name" value="HIS_KIN"/>
    <property type="match status" value="1"/>
</dbReference>
<evidence type="ECO:0000259" key="10">
    <source>
        <dbReference type="PROSITE" id="PS50109"/>
    </source>
</evidence>
<feature type="transmembrane region" description="Helical" evidence="9">
    <location>
        <begin position="44"/>
        <end position="67"/>
    </location>
</feature>
<evidence type="ECO:0000256" key="4">
    <source>
        <dbReference type="ARBA" id="ARBA00022553"/>
    </source>
</evidence>
<dbReference type="InterPro" id="IPR003594">
    <property type="entry name" value="HATPase_dom"/>
</dbReference>
<keyword evidence="8" id="KW-0175">Coiled coil</keyword>
<dbReference type="GO" id="GO:0004721">
    <property type="term" value="F:phosphoprotein phosphatase activity"/>
    <property type="evidence" value="ECO:0007669"/>
    <property type="project" value="TreeGrafter"/>
</dbReference>
<dbReference type="InterPro" id="IPR005467">
    <property type="entry name" value="His_kinase_dom"/>
</dbReference>
<feature type="coiled-coil region" evidence="8">
    <location>
        <begin position="102"/>
        <end position="129"/>
    </location>
</feature>
<dbReference type="GO" id="GO:0000155">
    <property type="term" value="F:phosphorelay sensor kinase activity"/>
    <property type="evidence" value="ECO:0007669"/>
    <property type="project" value="InterPro"/>
</dbReference>
<dbReference type="PRINTS" id="PR00344">
    <property type="entry name" value="BCTRLSENSOR"/>
</dbReference>
<keyword evidence="4" id="KW-0597">Phosphoprotein</keyword>
<dbReference type="InterPro" id="IPR004358">
    <property type="entry name" value="Sig_transdc_His_kin-like_C"/>
</dbReference>
<dbReference type="SMART" id="SM00387">
    <property type="entry name" value="HATPase_c"/>
    <property type="match status" value="1"/>
</dbReference>
<protein>
    <recommendedName>
        <fullName evidence="3">histidine kinase</fullName>
        <ecNumber evidence="3">2.7.13.3</ecNumber>
    </recommendedName>
</protein>
<dbReference type="Proteomes" id="UP000190973">
    <property type="component" value="Unassembled WGS sequence"/>
</dbReference>
<dbReference type="FunFam" id="3.30.565.10:FF:000006">
    <property type="entry name" value="Sensor histidine kinase WalK"/>
    <property type="match status" value="1"/>
</dbReference>
<evidence type="ECO:0000313" key="11">
    <source>
        <dbReference type="EMBL" id="OOM61986.1"/>
    </source>
</evidence>
<evidence type="ECO:0000256" key="9">
    <source>
        <dbReference type="SAM" id="Phobius"/>
    </source>
</evidence>
<dbReference type="InterPro" id="IPR050351">
    <property type="entry name" value="BphY/WalK/GraS-like"/>
</dbReference>
<gene>
    <name evidence="11" type="primary">phoR_7</name>
    <name evidence="11" type="ORF">CLBCK_19470</name>
</gene>
<dbReference type="PANTHER" id="PTHR45453">
    <property type="entry name" value="PHOSPHATE REGULON SENSOR PROTEIN PHOR"/>
    <property type="match status" value="1"/>
</dbReference>
<dbReference type="Pfam" id="PF02518">
    <property type="entry name" value="HATPase_c"/>
    <property type="match status" value="1"/>
</dbReference>
<dbReference type="EMBL" id="LZZI01000027">
    <property type="protein sequence ID" value="OOM61986.1"/>
    <property type="molecule type" value="Genomic_DNA"/>
</dbReference>
<dbReference type="CDD" id="cd00075">
    <property type="entry name" value="HATPase"/>
    <property type="match status" value="1"/>
</dbReference>
<comment type="caution">
    <text evidence="11">The sequence shown here is derived from an EMBL/GenBank/DDBJ whole genome shotgun (WGS) entry which is preliminary data.</text>
</comment>
<keyword evidence="7" id="KW-0902">Two-component regulatory system</keyword>
<dbReference type="SMART" id="SM00388">
    <property type="entry name" value="HisKA"/>
    <property type="match status" value="1"/>
</dbReference>
<dbReference type="SUPFAM" id="SSF47384">
    <property type="entry name" value="Homodimeric domain of signal transducing histidine kinase"/>
    <property type="match status" value="1"/>
</dbReference>
<evidence type="ECO:0000256" key="1">
    <source>
        <dbReference type="ARBA" id="ARBA00000085"/>
    </source>
</evidence>
<dbReference type="InterPro" id="IPR003661">
    <property type="entry name" value="HisK_dim/P_dom"/>
</dbReference>
<proteinExistence type="predicted"/>
<accession>A0A1S8S8U9</accession>
<organism evidence="11 12">
    <name type="scientific">Clostridium beijerinckii</name>
    <name type="common">Clostridium MP</name>
    <dbReference type="NCBI Taxonomy" id="1520"/>
    <lineage>
        <taxon>Bacteria</taxon>
        <taxon>Bacillati</taxon>
        <taxon>Bacillota</taxon>
        <taxon>Clostridia</taxon>
        <taxon>Eubacteriales</taxon>
        <taxon>Clostridiaceae</taxon>
        <taxon>Clostridium</taxon>
    </lineage>
</organism>
<dbReference type="RefSeq" id="WP_077838577.1">
    <property type="nucleotide sequence ID" value="NZ_JABTAE010000001.1"/>
</dbReference>
<feature type="transmembrane region" description="Helical" evidence="9">
    <location>
        <begin position="12"/>
        <end position="38"/>
    </location>
</feature>
<comment type="catalytic activity">
    <reaction evidence="1">
        <text>ATP + protein L-histidine = ADP + protein N-phospho-L-histidine.</text>
        <dbReference type="EC" id="2.7.13.3"/>
    </reaction>
</comment>
<evidence type="ECO:0000256" key="7">
    <source>
        <dbReference type="ARBA" id="ARBA00023012"/>
    </source>
</evidence>
<sequence>MKFNFQNGKIILRFTMSFIIHQVLLMLVVAFPGIFVLWKPSAVIHSQALGVSSLILYFAYCLFYGFYVAKPMADIIVIIQKLAKGEYLLLSDNKKLFSNKLYREVFDNLNQLSHQLQETELRRKEFEEMRHNWASGITHDLKTPLSYIKGYTDMLLANEYSWSQEEQQDFLIIIKDKTSHLENLINDLGIAFLMEDIHKLSANLQTIDMVEFIQQIIAEMKRMPHQEKISFEFNFSENNIFFNGDKNLLKRVFINLYSNSIIHNKEEIHIKTSIKSEIEGLTICILDNGKGIAENDLKHLFDRYYRGTATESNSNATGLGLAIAKQIMELHGGTIDVTSKIDKYTKFSLFLPYNK</sequence>
<dbReference type="InterPro" id="IPR036097">
    <property type="entry name" value="HisK_dim/P_sf"/>
</dbReference>
<keyword evidence="9" id="KW-0812">Transmembrane</keyword>
<dbReference type="Gene3D" id="3.30.565.10">
    <property type="entry name" value="Histidine kinase-like ATPase, C-terminal domain"/>
    <property type="match status" value="1"/>
</dbReference>
<evidence type="ECO:0000256" key="3">
    <source>
        <dbReference type="ARBA" id="ARBA00012438"/>
    </source>
</evidence>
<keyword evidence="9" id="KW-0472">Membrane</keyword>